<sequence>MVKRVVPLLLVAFLAWPLWGQAQNPVTVAFEVTGTPGFGAAVSVKATVTINDGSSLQGLAWSQTGGVQVTLAGANTDTVSFTVPGRAEFRQHLIEVLKEPALTAAQLPPNVPVPEEHFPGGLQDRFQVVAVNPHALADAGAIVLKLTVTTTSGTYSFTKSAAVPLPWKWTTGIRNVPVGLPVLLYAPEQATYDWNLVLKPVGSNASLTDPTAQTTEFIPDVPGTYRVTITDLAGNKVRTLEIIAGLWRGVITGQDANERPIPDTACTGCHISGTPLGQFAQWKESGHAEIFTSNVKTNDHYGVNCLSCHTVGYDTSVNNGGIDDADKWQDFLNSGLLTHTGPNNWTQILAQFPEVAKRANIQCENCHGPQNSEAHARGGSYRTSLSSDVCAYCHGEPPRHGRFQQWQLSGHANYELAGEEGMSGSCAPCHTGNGFLAWAKNNFQGSSVQVTWTAEEVHPQTCQTCHDPHDVGTTSGGPTTNAKVRVMGETPTLVAGFKVTNAGSGALCMVCHNGRRGLRDDAHYNLADVARAPHQGPQTDILVGRNMYFVEVGTPGYHSMLPDTCVDCHMEKTPPPDIISYNRGGTNHTFYASKTICSNCHTAVTAEAVQSKVAAKMEELRAAVEGKLLEAMAAQLSLGKKIDIGGLATINSIGQIKHLELTESHGRQAIQVTLADNTVLDVVTLNSVKVVPPTGSAVEILRVADPAVAKAGWNYFMVELDRSHGVHNPSFVMRALDLSLLALKTLPPGAGSLPSGAQGGGPGNGAGAVSCTTPFVYWVEVAAHAAGEAGSQWRTDLVARNLSSNDASVKFYLYTDENKHEATATVPAASQKVFEDVVALMNIQGKGSLEVCSDRPLFVVSRTYTDTGEGTFGQFLDGHIGDYGLGAGMTAELIGLRQEEGKFRSNLQFTNGGTTPAEIEVTLYNNSGQALTTYTVTVPAGKVVQDLQPFKNRANQPNLGWGFAGVTVKQGSNVRVSGSVVDSRTNDPTTIPPKR</sequence>
<dbReference type="InterPro" id="IPR051829">
    <property type="entry name" value="Multiheme_Cytochr_ET"/>
</dbReference>
<evidence type="ECO:0000256" key="2">
    <source>
        <dbReference type="SAM" id="SignalP"/>
    </source>
</evidence>
<dbReference type="PANTHER" id="PTHR35038">
    <property type="entry name" value="DISSIMILATORY SULFITE REDUCTASE SIRA"/>
    <property type="match status" value="1"/>
</dbReference>
<dbReference type="EMBL" id="JMFG01000007">
    <property type="protein sequence ID" value="KDA54525.1"/>
    <property type="molecule type" value="Genomic_DNA"/>
</dbReference>
<comment type="caution">
    <text evidence="3">The sequence shown here is derived from an EMBL/GenBank/DDBJ whole genome shotgun (WGS) entry which is preliminary data.</text>
</comment>
<name>A0A062Y179_9BACT</name>
<dbReference type="Gene3D" id="2.60.40.10">
    <property type="entry name" value="Immunoglobulins"/>
    <property type="match status" value="1"/>
</dbReference>
<accession>A0A062Y179</accession>
<organism evidence="3 4">
    <name type="scientific">Thermoanaerobaculum aquaticum</name>
    <dbReference type="NCBI Taxonomy" id="1312852"/>
    <lineage>
        <taxon>Bacteria</taxon>
        <taxon>Pseudomonadati</taxon>
        <taxon>Acidobacteriota</taxon>
        <taxon>Thermoanaerobaculia</taxon>
        <taxon>Thermoanaerobaculales</taxon>
        <taxon>Thermoanaerobaculaceae</taxon>
        <taxon>Thermoanaerobaculum</taxon>
    </lineage>
</organism>
<evidence type="ECO:0000313" key="3">
    <source>
        <dbReference type="EMBL" id="KDA54525.1"/>
    </source>
</evidence>
<dbReference type="RefSeq" id="WP_038047446.1">
    <property type="nucleotide sequence ID" value="NZ_JMFG01000007.1"/>
</dbReference>
<gene>
    <name evidence="3" type="ORF">EG19_11180</name>
</gene>
<keyword evidence="4" id="KW-1185">Reference proteome</keyword>
<dbReference type="Proteomes" id="UP000027284">
    <property type="component" value="Unassembled WGS sequence"/>
</dbReference>
<dbReference type="SUPFAM" id="SSF48695">
    <property type="entry name" value="Multiheme cytochromes"/>
    <property type="match status" value="1"/>
</dbReference>
<dbReference type="PANTHER" id="PTHR35038:SF8">
    <property type="entry name" value="C-TYPE POLYHEME CYTOCHROME OMCC"/>
    <property type="match status" value="1"/>
</dbReference>
<proteinExistence type="predicted"/>
<dbReference type="InterPro" id="IPR013783">
    <property type="entry name" value="Ig-like_fold"/>
</dbReference>
<dbReference type="STRING" id="1312852.EG19_11180"/>
<dbReference type="OrthoDB" id="9779283at2"/>
<evidence type="ECO:0000256" key="1">
    <source>
        <dbReference type="ARBA" id="ARBA00022729"/>
    </source>
</evidence>
<feature type="chain" id="PRO_5001616617" evidence="2">
    <location>
        <begin position="23"/>
        <end position="995"/>
    </location>
</feature>
<keyword evidence="1 2" id="KW-0732">Signal</keyword>
<protein>
    <submittedName>
        <fullName evidence="3">Uncharacterized protein</fullName>
    </submittedName>
</protein>
<evidence type="ECO:0000313" key="4">
    <source>
        <dbReference type="Proteomes" id="UP000027284"/>
    </source>
</evidence>
<dbReference type="InterPro" id="IPR036280">
    <property type="entry name" value="Multihaem_cyt_sf"/>
</dbReference>
<dbReference type="Gene3D" id="1.10.1130.10">
    <property type="entry name" value="Flavocytochrome C3, Chain A"/>
    <property type="match status" value="2"/>
</dbReference>
<feature type="signal peptide" evidence="2">
    <location>
        <begin position="1"/>
        <end position="22"/>
    </location>
</feature>
<dbReference type="AlphaFoldDB" id="A0A062Y179"/>
<reference evidence="3 4" key="1">
    <citation type="submission" date="2014-04" db="EMBL/GenBank/DDBJ databases">
        <title>The Genome Sequence of Thermoanaerobaculum aquaticum MP-01, The First Cultivated Group 23 Acidobacterium.</title>
        <authorList>
            <person name="Stamps B.W."/>
            <person name="Losey N.A."/>
            <person name="Lawson P.A."/>
            <person name="Stevenson B.S."/>
        </authorList>
    </citation>
    <scope>NUCLEOTIDE SEQUENCE [LARGE SCALE GENOMIC DNA]</scope>
    <source>
        <strain evidence="3 4">MP-01</strain>
    </source>
</reference>